<dbReference type="CDD" id="cd07957">
    <property type="entry name" value="Anticodon_Ia_Met"/>
    <property type="match status" value="1"/>
</dbReference>
<dbReference type="Pfam" id="PF09334">
    <property type="entry name" value="tRNA-synt_1g"/>
    <property type="match status" value="2"/>
</dbReference>
<dbReference type="Gene3D" id="2.40.50.140">
    <property type="entry name" value="Nucleic acid-binding proteins"/>
    <property type="match status" value="1"/>
</dbReference>
<dbReference type="EMBL" id="QROY01000011">
    <property type="protein sequence ID" value="RHL66336.1"/>
    <property type="molecule type" value="Genomic_DNA"/>
</dbReference>
<dbReference type="InterPro" id="IPR015413">
    <property type="entry name" value="Methionyl/Leucyl_tRNA_Synth"/>
</dbReference>
<keyword evidence="9 14" id="KW-0067">ATP-binding</keyword>
<comment type="caution">
    <text evidence="14">Lacks conserved residue(s) required for the propagation of feature annotation.</text>
</comment>
<dbReference type="EMBL" id="QSIS01000012">
    <property type="protein sequence ID" value="RHD07698.1"/>
    <property type="molecule type" value="Genomic_DNA"/>
</dbReference>
<evidence type="ECO:0000256" key="8">
    <source>
        <dbReference type="ARBA" id="ARBA00022741"/>
    </source>
</evidence>
<dbReference type="CDD" id="cd02800">
    <property type="entry name" value="tRNA_bind_EcMetRS_like"/>
    <property type="match status" value="1"/>
</dbReference>
<dbReference type="GO" id="GO:0006431">
    <property type="term" value="P:methionyl-tRNA aminoacylation"/>
    <property type="evidence" value="ECO:0007669"/>
    <property type="project" value="UniProtKB-UniRule"/>
</dbReference>
<dbReference type="Proteomes" id="UP000285201">
    <property type="component" value="Unassembled WGS sequence"/>
</dbReference>
<dbReference type="PROSITE" id="PS50886">
    <property type="entry name" value="TRBD"/>
    <property type="match status" value="1"/>
</dbReference>
<keyword evidence="8 14" id="KW-0547">Nucleotide-binding</keyword>
<evidence type="ECO:0000256" key="14">
    <source>
        <dbReference type="HAMAP-Rule" id="MF_01228"/>
    </source>
</evidence>
<feature type="binding site" evidence="14">
    <location>
        <position position="150"/>
    </location>
    <ligand>
        <name>Zn(2+)</name>
        <dbReference type="ChEBI" id="CHEBI:29105"/>
    </ligand>
</feature>
<dbReference type="GO" id="GO:0005524">
    <property type="term" value="F:ATP binding"/>
    <property type="evidence" value="ECO:0007669"/>
    <property type="project" value="UniProtKB-UniRule"/>
</dbReference>
<feature type="binding site" evidence="14">
    <location>
        <position position="133"/>
    </location>
    <ligand>
        <name>Zn(2+)</name>
        <dbReference type="ChEBI" id="CHEBI:29105"/>
    </ligand>
</feature>
<dbReference type="InterPro" id="IPR014758">
    <property type="entry name" value="Met-tRNA_synth"/>
</dbReference>
<evidence type="ECO:0000256" key="4">
    <source>
        <dbReference type="ARBA" id="ARBA00011738"/>
    </source>
</evidence>
<feature type="binding site" evidence="14">
    <location>
        <position position="130"/>
    </location>
    <ligand>
        <name>Zn(2+)</name>
        <dbReference type="ChEBI" id="CHEBI:29105"/>
    </ligand>
</feature>
<dbReference type="EC" id="6.1.1.10" evidence="14"/>
<dbReference type="AlphaFoldDB" id="A0A415M9B4"/>
<dbReference type="InterPro" id="IPR023457">
    <property type="entry name" value="Met-tRNA_synth_2"/>
</dbReference>
<comment type="similarity">
    <text evidence="3 14">Belongs to the class-I aminoacyl-tRNA synthetase family. MetG type 2A subfamily.</text>
</comment>
<dbReference type="Pfam" id="PF01588">
    <property type="entry name" value="tRNA_bind"/>
    <property type="match status" value="1"/>
</dbReference>
<dbReference type="InterPro" id="IPR014729">
    <property type="entry name" value="Rossmann-like_a/b/a_fold"/>
</dbReference>
<feature type="short sequence motif" description="'KMSKS' region" evidence="14">
    <location>
        <begin position="302"/>
        <end position="306"/>
    </location>
</feature>
<feature type="short sequence motif" description="'HIGH' region" evidence="14">
    <location>
        <begin position="15"/>
        <end position="25"/>
    </location>
</feature>
<organism evidence="17 19">
    <name type="scientific">Lachnospira eligens</name>
    <dbReference type="NCBI Taxonomy" id="39485"/>
    <lineage>
        <taxon>Bacteria</taxon>
        <taxon>Bacillati</taxon>
        <taxon>Bacillota</taxon>
        <taxon>Clostridia</taxon>
        <taxon>Lachnospirales</taxon>
        <taxon>Lachnospiraceae</taxon>
        <taxon>Lachnospira</taxon>
    </lineage>
</organism>
<dbReference type="PRINTS" id="PR01041">
    <property type="entry name" value="TRNASYNTHMET"/>
</dbReference>
<name>A0A415M9B4_9FIRM</name>
<protein>
    <recommendedName>
        <fullName evidence="14">Methionine--tRNA ligase</fullName>
        <ecNumber evidence="14">6.1.1.10</ecNumber>
    </recommendedName>
    <alternativeName>
        <fullName evidence="14">Methionyl-tRNA synthetase</fullName>
        <shortName evidence="14">MetRS</shortName>
    </alternativeName>
</protein>
<dbReference type="SUPFAM" id="SSF50249">
    <property type="entry name" value="Nucleic acid-binding proteins"/>
    <property type="match status" value="1"/>
</dbReference>
<evidence type="ECO:0000256" key="3">
    <source>
        <dbReference type="ARBA" id="ARBA00006590"/>
    </source>
</evidence>
<dbReference type="NCBIfam" id="TIGR00399">
    <property type="entry name" value="metG_C_term"/>
    <property type="match status" value="1"/>
</dbReference>
<keyword evidence="14" id="KW-0479">Metal-binding</keyword>
<dbReference type="OMA" id="NMFLPDR"/>
<dbReference type="InterPro" id="IPR041872">
    <property type="entry name" value="Anticodon_Met"/>
</dbReference>
<dbReference type="RefSeq" id="WP_012740243.1">
    <property type="nucleotide sequence ID" value="NZ_CP085938.1"/>
</dbReference>
<evidence type="ECO:0000313" key="19">
    <source>
        <dbReference type="Proteomes" id="UP000285201"/>
    </source>
</evidence>
<evidence type="ECO:0000256" key="5">
    <source>
        <dbReference type="ARBA" id="ARBA00022490"/>
    </source>
</evidence>
<evidence type="ECO:0000259" key="15">
    <source>
        <dbReference type="PROSITE" id="PS50886"/>
    </source>
</evidence>
<dbReference type="PANTHER" id="PTHR43326:SF1">
    <property type="entry name" value="METHIONINE--TRNA LIGASE, MITOCHONDRIAL"/>
    <property type="match status" value="1"/>
</dbReference>
<dbReference type="NCBIfam" id="NF008900">
    <property type="entry name" value="PRK12267.1"/>
    <property type="match status" value="1"/>
</dbReference>
<evidence type="ECO:0000256" key="6">
    <source>
        <dbReference type="ARBA" id="ARBA00022555"/>
    </source>
</evidence>
<gene>
    <name evidence="14" type="primary">metG</name>
    <name evidence="17" type="ORF">DW007_11700</name>
    <name evidence="16" type="ORF">DW811_09520</name>
</gene>
<keyword evidence="6 14" id="KW-0820">tRNA-binding</keyword>
<dbReference type="PANTHER" id="PTHR43326">
    <property type="entry name" value="METHIONYL-TRNA SYNTHETASE"/>
    <property type="match status" value="1"/>
</dbReference>
<dbReference type="Gene3D" id="2.170.220.10">
    <property type="match status" value="1"/>
</dbReference>
<dbReference type="GO" id="GO:0004825">
    <property type="term" value="F:methionine-tRNA ligase activity"/>
    <property type="evidence" value="ECO:0007669"/>
    <property type="project" value="UniProtKB-UniRule"/>
</dbReference>
<dbReference type="Pfam" id="PF19303">
    <property type="entry name" value="Anticodon_3"/>
    <property type="match status" value="1"/>
</dbReference>
<proteinExistence type="inferred from homology"/>
<feature type="domain" description="TRNA-binding" evidence="15">
    <location>
        <begin position="557"/>
        <end position="657"/>
    </location>
</feature>
<feature type="binding site" evidence="14">
    <location>
        <position position="147"/>
    </location>
    <ligand>
        <name>Zn(2+)</name>
        <dbReference type="ChEBI" id="CHEBI:29105"/>
    </ligand>
</feature>
<keyword evidence="7 14" id="KW-0436">Ligase</keyword>
<evidence type="ECO:0000313" key="16">
    <source>
        <dbReference type="EMBL" id="RHD07698.1"/>
    </source>
</evidence>
<accession>A0A415M9B4</accession>
<evidence type="ECO:0000256" key="9">
    <source>
        <dbReference type="ARBA" id="ARBA00022840"/>
    </source>
</evidence>
<comment type="cofactor">
    <cofactor evidence="14">
        <name>Zn(2+)</name>
        <dbReference type="ChEBI" id="CHEBI:29105"/>
    </cofactor>
    <text evidence="14">Binds 1 zinc ion per subunit.</text>
</comment>
<dbReference type="GO" id="GO:0005737">
    <property type="term" value="C:cytoplasm"/>
    <property type="evidence" value="ECO:0007669"/>
    <property type="project" value="UniProtKB-SubCell"/>
</dbReference>
<dbReference type="GO" id="GO:0000049">
    <property type="term" value="F:tRNA binding"/>
    <property type="evidence" value="ECO:0007669"/>
    <property type="project" value="UniProtKB-UniRule"/>
</dbReference>
<dbReference type="InterPro" id="IPR004495">
    <property type="entry name" value="Met-tRNA-synth_bsu_C"/>
</dbReference>
<dbReference type="GO" id="GO:0046872">
    <property type="term" value="F:metal ion binding"/>
    <property type="evidence" value="ECO:0007669"/>
    <property type="project" value="UniProtKB-KW"/>
</dbReference>
<comment type="caution">
    <text evidence="17">The sequence shown here is derived from an EMBL/GenBank/DDBJ whole genome shotgun (WGS) entry which is preliminary data.</text>
</comment>
<comment type="function">
    <text evidence="1 14">Is required not only for elongation of protein synthesis but also for the initiation of all mRNA translation through initiator tRNA(fMet) aminoacylation.</text>
</comment>
<dbReference type="CDD" id="cd00814">
    <property type="entry name" value="MetRS_core"/>
    <property type="match status" value="1"/>
</dbReference>
<comment type="subunit">
    <text evidence="4 14">Homodimer.</text>
</comment>
<dbReference type="GeneID" id="41356669"/>
<dbReference type="InterPro" id="IPR012340">
    <property type="entry name" value="NA-bd_OB-fold"/>
</dbReference>
<dbReference type="HAMAP" id="MF_01228">
    <property type="entry name" value="Met_tRNA_synth_type2"/>
    <property type="match status" value="1"/>
</dbReference>
<evidence type="ECO:0000256" key="12">
    <source>
        <dbReference type="ARBA" id="ARBA00023146"/>
    </source>
</evidence>
<dbReference type="FunFam" id="1.10.730.10:FF:000026">
    <property type="entry name" value="Methionine--tRNA ligase"/>
    <property type="match status" value="1"/>
</dbReference>
<dbReference type="SUPFAM" id="SSF47323">
    <property type="entry name" value="Anticodon-binding domain of a subclass of class I aminoacyl-tRNA synthetases"/>
    <property type="match status" value="1"/>
</dbReference>
<dbReference type="Gene3D" id="1.10.730.10">
    <property type="entry name" value="Isoleucyl-tRNA Synthetase, Domain 1"/>
    <property type="match status" value="1"/>
</dbReference>
<keyword evidence="14" id="KW-0862">Zinc</keyword>
<evidence type="ECO:0000256" key="7">
    <source>
        <dbReference type="ARBA" id="ARBA00022598"/>
    </source>
</evidence>
<dbReference type="NCBIfam" id="TIGR00398">
    <property type="entry name" value="metG"/>
    <property type="match status" value="1"/>
</dbReference>
<keyword evidence="11 14" id="KW-0648">Protein biosynthesis</keyword>
<evidence type="ECO:0000256" key="10">
    <source>
        <dbReference type="ARBA" id="ARBA00022884"/>
    </source>
</evidence>
<reference evidence="18 19" key="1">
    <citation type="submission" date="2018-08" db="EMBL/GenBank/DDBJ databases">
        <title>A genome reference for cultivated species of the human gut microbiota.</title>
        <authorList>
            <person name="Zou Y."/>
            <person name="Xue W."/>
            <person name="Luo G."/>
        </authorList>
    </citation>
    <scope>NUCLEOTIDE SEQUENCE [LARGE SCALE GENOMIC DNA]</scope>
    <source>
        <strain evidence="17 19">AF36-7BH</strain>
        <strain evidence="16 18">AM32-2AC</strain>
    </source>
</reference>
<keyword evidence="12 14" id="KW-0030">Aminoacyl-tRNA synthetase</keyword>
<evidence type="ECO:0000313" key="17">
    <source>
        <dbReference type="EMBL" id="RHL66336.1"/>
    </source>
</evidence>
<dbReference type="FunFam" id="2.40.50.140:FF:000042">
    <property type="entry name" value="Methionine--tRNA ligase"/>
    <property type="match status" value="1"/>
</dbReference>
<dbReference type="InterPro" id="IPR033911">
    <property type="entry name" value="MetRS_core"/>
</dbReference>
<evidence type="ECO:0000256" key="13">
    <source>
        <dbReference type="ARBA" id="ARBA00047364"/>
    </source>
</evidence>
<dbReference type="Gene3D" id="3.40.50.620">
    <property type="entry name" value="HUPs"/>
    <property type="match status" value="1"/>
</dbReference>
<comment type="subcellular location">
    <subcellularLocation>
        <location evidence="2 14">Cytoplasm</location>
    </subcellularLocation>
</comment>
<evidence type="ECO:0000313" key="18">
    <source>
        <dbReference type="Proteomes" id="UP000284794"/>
    </source>
</evidence>
<dbReference type="InterPro" id="IPR002547">
    <property type="entry name" value="tRNA-bd_dom"/>
</dbReference>
<evidence type="ECO:0000256" key="2">
    <source>
        <dbReference type="ARBA" id="ARBA00004496"/>
    </source>
</evidence>
<dbReference type="InterPro" id="IPR009080">
    <property type="entry name" value="tRNAsynth_Ia_anticodon-bd"/>
</dbReference>
<sequence>MPQSKGPFYMTTAIAYTSGKPHIGNTYEIVLADSIARFRRQEGYDVFFQTGTDEHGQKIELKAEEAGITPKEFVDNVSTEIKRIWDLMNTSYDKFIRTTDDYHEKQVQKIFKKLYDQGDIYKGSYEGMYCTPCESFWTESQLVDGKCPDCGREVKPAKEEAYFFKMSKYANKLIEHINTHPEFIQPVSRKNEMMNNFLLPGLQDLCVSRTSFKWGIPVDFDDKHVVYVWLDALTNYITGIGYDADGNSSEQYKKFWPADLHLIGKDIIRFHTIYWPIFLMALGEPLPKQVFGHPWLLQNDGKMSKSKGNVIYADDLVDLFGVDAVRYFVLHEMPFENDGVISWELMVERMNSDLANTLGNLVNRTIAMSNKYFGGVVNKTGVEDAAIDGDLKAVVTATRDKVQAKMATLHVADAITEVFTLFKRCNKYIDETMPWALAKDEAQQDRLAEVLYNLVESITIGANLLKSFMPETTDKILAQLYPANPEAGVRDFDDLATFGLRETGLKVTETPEILFARLDFEKDLKEKVDAIQEAQKKANGVTEYPQVEVKPEITFDDFEKVQFRVAKVLTCEAVKKTKLLKFELQIGDEKRTIVSGIQKYYKPEELIGKKLVVCTNLKPRKICGIESQGMIISAWDDKDNLSVLTLEKDIIEGAEIG</sequence>
<dbReference type="SUPFAM" id="SSF52374">
    <property type="entry name" value="Nucleotidylyl transferase"/>
    <property type="match status" value="1"/>
</dbReference>
<evidence type="ECO:0000256" key="11">
    <source>
        <dbReference type="ARBA" id="ARBA00022917"/>
    </source>
</evidence>
<keyword evidence="10 14" id="KW-0694">RNA-binding</keyword>
<keyword evidence="5 14" id="KW-0963">Cytoplasm</keyword>
<comment type="catalytic activity">
    <reaction evidence="13 14">
        <text>tRNA(Met) + L-methionine + ATP = L-methionyl-tRNA(Met) + AMP + diphosphate</text>
        <dbReference type="Rhea" id="RHEA:13481"/>
        <dbReference type="Rhea" id="RHEA-COMP:9667"/>
        <dbReference type="Rhea" id="RHEA-COMP:9698"/>
        <dbReference type="ChEBI" id="CHEBI:30616"/>
        <dbReference type="ChEBI" id="CHEBI:33019"/>
        <dbReference type="ChEBI" id="CHEBI:57844"/>
        <dbReference type="ChEBI" id="CHEBI:78442"/>
        <dbReference type="ChEBI" id="CHEBI:78530"/>
        <dbReference type="ChEBI" id="CHEBI:456215"/>
        <dbReference type="EC" id="6.1.1.10"/>
    </reaction>
</comment>
<evidence type="ECO:0000256" key="1">
    <source>
        <dbReference type="ARBA" id="ARBA00003314"/>
    </source>
</evidence>
<dbReference type="FunFam" id="2.170.220.10:FF:000002">
    <property type="entry name" value="Methionine--tRNA ligase"/>
    <property type="match status" value="1"/>
</dbReference>
<dbReference type="Proteomes" id="UP000284794">
    <property type="component" value="Unassembled WGS sequence"/>
</dbReference>